<evidence type="ECO:0000313" key="10">
    <source>
        <dbReference type="EMBL" id="ADN01822.1"/>
    </source>
</evidence>
<dbReference type="AlphaFoldDB" id="E0RS35"/>
<evidence type="ECO:0000256" key="7">
    <source>
        <dbReference type="ARBA" id="ARBA00023014"/>
    </source>
</evidence>
<dbReference type="RefSeq" id="WP_013313663.1">
    <property type="nucleotide sequence ID" value="NC_014484.1"/>
</dbReference>
<dbReference type="NCBIfam" id="TIGR00089">
    <property type="entry name" value="MiaB/RimO family radical SAM methylthiotransferase"/>
    <property type="match status" value="1"/>
</dbReference>
<dbReference type="InterPro" id="IPR007197">
    <property type="entry name" value="rSAM"/>
</dbReference>
<dbReference type="PROSITE" id="PS01278">
    <property type="entry name" value="MTTASE_RADICAL"/>
    <property type="match status" value="1"/>
</dbReference>
<dbReference type="NCBIfam" id="TIGR01579">
    <property type="entry name" value="MiaB-like-C"/>
    <property type="match status" value="1"/>
</dbReference>
<organism evidence="10 11">
    <name type="scientific">Winmispira thermophila (strain ATCC 49972 / DSM 6192 / RI 19.B1)</name>
    <name type="common">Spirochaeta thermophila</name>
    <dbReference type="NCBI Taxonomy" id="665571"/>
    <lineage>
        <taxon>Bacteria</taxon>
        <taxon>Pseudomonadati</taxon>
        <taxon>Spirochaetota</taxon>
        <taxon>Spirochaetia</taxon>
        <taxon>Winmispirales</taxon>
        <taxon>Winmispiraceae</taxon>
        <taxon>Winmispira</taxon>
    </lineage>
</organism>
<dbReference type="InterPro" id="IPR013848">
    <property type="entry name" value="Methylthiotransferase_N"/>
</dbReference>
<dbReference type="InterPro" id="IPR005839">
    <property type="entry name" value="Methylthiotransferase"/>
</dbReference>
<keyword evidence="3" id="KW-0808">Transferase</keyword>
<accession>E0RS35</accession>
<gene>
    <name evidence="10" type="ordered locus">STHERM_c08730</name>
</gene>
<dbReference type="eggNOG" id="COG0621">
    <property type="taxonomic scope" value="Bacteria"/>
</dbReference>
<dbReference type="Pfam" id="PF04055">
    <property type="entry name" value="Radical_SAM"/>
    <property type="match status" value="1"/>
</dbReference>
<protein>
    <submittedName>
        <fullName evidence="10">Uncharacterized protein</fullName>
    </submittedName>
</protein>
<evidence type="ECO:0000256" key="1">
    <source>
        <dbReference type="ARBA" id="ARBA00001966"/>
    </source>
</evidence>
<dbReference type="GO" id="GO:0035598">
    <property type="term" value="F:tRNA (N(6)-L-threonylcarbamoyladenosine(37)-C(2))-methylthiotransferase activity"/>
    <property type="evidence" value="ECO:0007669"/>
    <property type="project" value="TreeGrafter"/>
</dbReference>
<dbReference type="PROSITE" id="PS51918">
    <property type="entry name" value="RADICAL_SAM"/>
    <property type="match status" value="1"/>
</dbReference>
<dbReference type="Gene3D" id="3.80.30.20">
    <property type="entry name" value="tm_1862 like domain"/>
    <property type="match status" value="1"/>
</dbReference>
<sequence length="449" mass="50594">MKPVVVFYTLGCKLNQYETEGIAAAFREAGYRIGEFPQSGDLYIVNTCTVTSKSEQKARRIIRKIAREHPEALVVVTGCYPQLERDEVQALSDRVIALPLEEKPLLLQLPSRLQDEDLDPSRVERLLQEIRTQAPLDGTAGRFLYRVDRPAFHARSFLKIQDGCDRRCAYCRVPLARGRAVSDDPARILERVQELEGRGVREIVLTGVNLAQYRWESLDLGGLLLHLLSHTSRLRFRISSLEPEGFSEALWEALSSPRICPHFHLPVQSGSNRVLKRMGRWYTAEEISALIARLREVSPDPFISGDFIVGFPGETREDFEATCAFLDENAFSGAHLFRYSPRPGTAAYASKAHVPERVAKEREEALHACVEVYASAYLARQRGRVVEVIPEQEREKAGQRYAVGTSENYLLVWAPVPLEGETVRVEVGDVVEGEPRSVYGSPVRFENQG</sequence>
<dbReference type="InterPro" id="IPR020612">
    <property type="entry name" value="Methylthiotransferase_CS"/>
</dbReference>
<dbReference type="InterPro" id="IPR023404">
    <property type="entry name" value="rSAM_horseshoe"/>
</dbReference>
<comment type="cofactor">
    <cofactor evidence="1">
        <name>[4Fe-4S] cluster</name>
        <dbReference type="ChEBI" id="CHEBI:49883"/>
    </cofactor>
</comment>
<keyword evidence="6" id="KW-0408">Iron</keyword>
<evidence type="ECO:0000256" key="5">
    <source>
        <dbReference type="ARBA" id="ARBA00022723"/>
    </source>
</evidence>
<dbReference type="KEGG" id="sta:STHERM_c08730"/>
<dbReference type="CDD" id="cd01335">
    <property type="entry name" value="Radical_SAM"/>
    <property type="match status" value="1"/>
</dbReference>
<dbReference type="SFLD" id="SFLDG01061">
    <property type="entry name" value="methylthiotransferase"/>
    <property type="match status" value="1"/>
</dbReference>
<evidence type="ECO:0000256" key="2">
    <source>
        <dbReference type="ARBA" id="ARBA00022485"/>
    </source>
</evidence>
<keyword evidence="4" id="KW-0949">S-adenosyl-L-methionine</keyword>
<dbReference type="InterPro" id="IPR006467">
    <property type="entry name" value="MiaB-like_bact"/>
</dbReference>
<evidence type="ECO:0000256" key="4">
    <source>
        <dbReference type="ARBA" id="ARBA00022691"/>
    </source>
</evidence>
<proteinExistence type="predicted"/>
<dbReference type="PaxDb" id="665571-STHERM_c08730"/>
<dbReference type="GO" id="GO:0046872">
    <property type="term" value="F:metal ion binding"/>
    <property type="evidence" value="ECO:0007669"/>
    <property type="project" value="UniProtKB-KW"/>
</dbReference>
<dbReference type="InterPro" id="IPR058240">
    <property type="entry name" value="rSAM_sf"/>
</dbReference>
<evidence type="ECO:0000256" key="3">
    <source>
        <dbReference type="ARBA" id="ARBA00022679"/>
    </source>
</evidence>
<feature type="domain" description="Radical SAM core" evidence="9">
    <location>
        <begin position="150"/>
        <end position="376"/>
    </location>
</feature>
<dbReference type="SFLD" id="SFLDS00029">
    <property type="entry name" value="Radical_SAM"/>
    <property type="match status" value="1"/>
</dbReference>
<evidence type="ECO:0000313" key="11">
    <source>
        <dbReference type="Proteomes" id="UP000001296"/>
    </source>
</evidence>
<dbReference type="SMART" id="SM00729">
    <property type="entry name" value="Elp3"/>
    <property type="match status" value="1"/>
</dbReference>
<dbReference type="Pfam" id="PF00919">
    <property type="entry name" value="UPF0004"/>
    <property type="match status" value="1"/>
</dbReference>
<keyword evidence="2" id="KW-0004">4Fe-4S</keyword>
<keyword evidence="7" id="KW-0411">Iron-sulfur</keyword>
<evidence type="ECO:0000259" key="8">
    <source>
        <dbReference type="PROSITE" id="PS51449"/>
    </source>
</evidence>
<evidence type="ECO:0000259" key="9">
    <source>
        <dbReference type="PROSITE" id="PS51918"/>
    </source>
</evidence>
<dbReference type="PROSITE" id="PS51449">
    <property type="entry name" value="MTTASE_N"/>
    <property type="match status" value="1"/>
</dbReference>
<dbReference type="GO" id="GO:0051539">
    <property type="term" value="F:4 iron, 4 sulfur cluster binding"/>
    <property type="evidence" value="ECO:0007669"/>
    <property type="project" value="UniProtKB-KW"/>
</dbReference>
<dbReference type="InterPro" id="IPR038135">
    <property type="entry name" value="Methylthiotransferase_N_sf"/>
</dbReference>
<reference key="1">
    <citation type="submission" date="2009-08" db="EMBL/GenBank/DDBJ databases">
        <title>The genome sequence of Spirochaeta thermophila DSM6192.</title>
        <authorList>
            <person name="Angelov A."/>
            <person name="Mientus M."/>
            <person name="Wittenberg S."/>
            <person name="Lehmann R."/>
            <person name="Liesegang H."/>
            <person name="Daniel R."/>
            <person name="Liebl W."/>
        </authorList>
    </citation>
    <scope>NUCLEOTIDE SEQUENCE</scope>
    <source>
        <strain>DSM 6192</strain>
    </source>
</reference>
<dbReference type="Proteomes" id="UP000001296">
    <property type="component" value="Chromosome"/>
</dbReference>
<dbReference type="PANTHER" id="PTHR11918:SF45">
    <property type="entry name" value="THREONYLCARBAMOYLADENOSINE TRNA METHYLTHIOTRANSFERASE"/>
    <property type="match status" value="1"/>
</dbReference>
<dbReference type="SFLD" id="SFLDG01082">
    <property type="entry name" value="B12-binding_domain_containing"/>
    <property type="match status" value="1"/>
</dbReference>
<dbReference type="PANTHER" id="PTHR11918">
    <property type="entry name" value="RADICAL SAM PROTEINS"/>
    <property type="match status" value="1"/>
</dbReference>
<dbReference type="InterPro" id="IPR006638">
    <property type="entry name" value="Elp3/MiaA/NifB-like_rSAM"/>
</dbReference>
<dbReference type="SUPFAM" id="SSF102114">
    <property type="entry name" value="Radical SAM enzymes"/>
    <property type="match status" value="1"/>
</dbReference>
<dbReference type="EMBL" id="CP001698">
    <property type="protein sequence ID" value="ADN01822.1"/>
    <property type="molecule type" value="Genomic_DNA"/>
</dbReference>
<name>E0RS35_WINT6</name>
<feature type="domain" description="MTTase N-terminal" evidence="8">
    <location>
        <begin position="3"/>
        <end position="114"/>
    </location>
</feature>
<evidence type="ECO:0000256" key="6">
    <source>
        <dbReference type="ARBA" id="ARBA00023004"/>
    </source>
</evidence>
<dbReference type="HOGENOM" id="CLU_018697_1_0_12"/>
<keyword evidence="5" id="KW-0479">Metal-binding</keyword>
<dbReference type="Gene3D" id="3.40.50.12160">
    <property type="entry name" value="Methylthiotransferase, N-terminal domain"/>
    <property type="match status" value="1"/>
</dbReference>
<reference evidence="10 11" key="2">
    <citation type="journal article" date="2010" name="J. Bacteriol.">
        <title>Genome sequence of the polysaccharide-degrading, thermophilic anaerobe Spirochaeta thermophila DSM 6192.</title>
        <authorList>
            <person name="Angelov A."/>
            <person name="Liebl S."/>
            <person name="Ballschmiter M."/>
            <person name="Bomeke M."/>
            <person name="Lehmann R."/>
            <person name="Liesegang H."/>
            <person name="Daniel R."/>
            <person name="Liebl W."/>
        </authorList>
    </citation>
    <scope>NUCLEOTIDE SEQUENCE [LARGE SCALE GENOMIC DNA]</scope>
    <source>
        <strain evidence="11">ATCC 49972 / DSM 6192 / RI 19.B1</strain>
    </source>
</reference>